<organism evidence="2 3">
    <name type="scientific">Capsicum annuum</name>
    <name type="common">Capsicum pepper</name>
    <dbReference type="NCBI Taxonomy" id="4072"/>
    <lineage>
        <taxon>Eukaryota</taxon>
        <taxon>Viridiplantae</taxon>
        <taxon>Streptophyta</taxon>
        <taxon>Embryophyta</taxon>
        <taxon>Tracheophyta</taxon>
        <taxon>Spermatophyta</taxon>
        <taxon>Magnoliopsida</taxon>
        <taxon>eudicotyledons</taxon>
        <taxon>Gunneridae</taxon>
        <taxon>Pentapetalae</taxon>
        <taxon>asterids</taxon>
        <taxon>lamiids</taxon>
        <taxon>Solanales</taxon>
        <taxon>Solanaceae</taxon>
        <taxon>Solanoideae</taxon>
        <taxon>Capsiceae</taxon>
        <taxon>Capsicum</taxon>
    </lineage>
</organism>
<evidence type="ECO:0000313" key="2">
    <source>
        <dbReference type="EMBL" id="PHT61200.1"/>
    </source>
</evidence>
<dbReference type="EMBL" id="AYRZ02000214">
    <property type="protein sequence ID" value="PHT61200.1"/>
    <property type="molecule type" value="Genomic_DNA"/>
</dbReference>
<comment type="caution">
    <text evidence="2">The sequence shown here is derived from an EMBL/GenBank/DDBJ whole genome shotgun (WGS) entry which is preliminary data.</text>
</comment>
<accession>A0A2G2XUQ7</accession>
<feature type="compositionally biased region" description="Polar residues" evidence="1">
    <location>
        <begin position="41"/>
        <end position="60"/>
    </location>
</feature>
<name>A0A2G2XUQ7_CAPAN</name>
<proteinExistence type="predicted"/>
<dbReference type="Gramene" id="PHT61200">
    <property type="protein sequence ID" value="PHT61200"/>
    <property type="gene ID" value="T459_34951"/>
</dbReference>
<evidence type="ECO:0000313" key="3">
    <source>
        <dbReference type="Proteomes" id="UP000222542"/>
    </source>
</evidence>
<reference evidence="2 3" key="2">
    <citation type="journal article" date="2017" name="Genome Biol.">
        <title>New reference genome sequences of hot pepper reveal the massive evolution of plant disease-resistance genes by retroduplication.</title>
        <authorList>
            <person name="Kim S."/>
            <person name="Park J."/>
            <person name="Yeom S.I."/>
            <person name="Kim Y.M."/>
            <person name="Seo E."/>
            <person name="Kim K.T."/>
            <person name="Kim M.S."/>
            <person name="Lee J.M."/>
            <person name="Cheong K."/>
            <person name="Shin H.S."/>
            <person name="Kim S.B."/>
            <person name="Han K."/>
            <person name="Lee J."/>
            <person name="Park M."/>
            <person name="Lee H.A."/>
            <person name="Lee H.Y."/>
            <person name="Lee Y."/>
            <person name="Oh S."/>
            <person name="Lee J.H."/>
            <person name="Choi E."/>
            <person name="Choi E."/>
            <person name="Lee S.E."/>
            <person name="Jeon J."/>
            <person name="Kim H."/>
            <person name="Choi G."/>
            <person name="Song H."/>
            <person name="Lee J."/>
            <person name="Lee S.C."/>
            <person name="Kwon J.K."/>
            <person name="Lee H.Y."/>
            <person name="Koo N."/>
            <person name="Hong Y."/>
            <person name="Kim R.W."/>
            <person name="Kang W.H."/>
            <person name="Huh J.H."/>
            <person name="Kang B.C."/>
            <person name="Yang T.J."/>
            <person name="Lee Y.H."/>
            <person name="Bennetzen J.L."/>
            <person name="Choi D."/>
        </authorList>
    </citation>
    <scope>NUCLEOTIDE SEQUENCE [LARGE SCALE GENOMIC DNA]</scope>
    <source>
        <strain evidence="3">cv. CM334</strain>
    </source>
</reference>
<keyword evidence="3" id="KW-1185">Reference proteome</keyword>
<dbReference type="Proteomes" id="UP000222542">
    <property type="component" value="Unassembled WGS sequence"/>
</dbReference>
<protein>
    <submittedName>
        <fullName evidence="2">Uncharacterized protein</fullName>
    </submittedName>
</protein>
<feature type="region of interest" description="Disordered" evidence="1">
    <location>
        <begin position="41"/>
        <end position="61"/>
    </location>
</feature>
<evidence type="ECO:0000256" key="1">
    <source>
        <dbReference type="SAM" id="MobiDB-lite"/>
    </source>
</evidence>
<sequence>MLPMSVNPMLLQLTHLRPLQDQYFHELMKIVDNELKKTVQTSTPGLPSAINSSKENNASQDVGVIKRMAPLLPKSPSRSQSTLDQISSKNKWLMDPEQETEIMQPCSMIKKRVSGPRGEELIAALRILGSRGSSLNAKR</sequence>
<dbReference type="AlphaFoldDB" id="A0A2G2XUQ7"/>
<reference evidence="2 3" key="1">
    <citation type="journal article" date="2014" name="Nat. Genet.">
        <title>Genome sequence of the hot pepper provides insights into the evolution of pungency in Capsicum species.</title>
        <authorList>
            <person name="Kim S."/>
            <person name="Park M."/>
            <person name="Yeom S.I."/>
            <person name="Kim Y.M."/>
            <person name="Lee J.M."/>
            <person name="Lee H.A."/>
            <person name="Seo E."/>
            <person name="Choi J."/>
            <person name="Cheong K."/>
            <person name="Kim K.T."/>
            <person name="Jung K."/>
            <person name="Lee G.W."/>
            <person name="Oh S.K."/>
            <person name="Bae C."/>
            <person name="Kim S.B."/>
            <person name="Lee H.Y."/>
            <person name="Kim S.Y."/>
            <person name="Kim M.S."/>
            <person name="Kang B.C."/>
            <person name="Jo Y.D."/>
            <person name="Yang H.B."/>
            <person name="Jeong H.J."/>
            <person name="Kang W.H."/>
            <person name="Kwon J.K."/>
            <person name="Shin C."/>
            <person name="Lim J.Y."/>
            <person name="Park J.H."/>
            <person name="Huh J.H."/>
            <person name="Kim J.S."/>
            <person name="Kim B.D."/>
            <person name="Cohen O."/>
            <person name="Paran I."/>
            <person name="Suh M.C."/>
            <person name="Lee S.B."/>
            <person name="Kim Y.K."/>
            <person name="Shin Y."/>
            <person name="Noh S.J."/>
            <person name="Park J."/>
            <person name="Seo Y.S."/>
            <person name="Kwon S.Y."/>
            <person name="Kim H.A."/>
            <person name="Park J.M."/>
            <person name="Kim H.J."/>
            <person name="Choi S.B."/>
            <person name="Bosland P.W."/>
            <person name="Reeves G."/>
            <person name="Jo S.H."/>
            <person name="Lee B.W."/>
            <person name="Cho H.T."/>
            <person name="Choi H.S."/>
            <person name="Lee M.S."/>
            <person name="Yu Y."/>
            <person name="Do Choi Y."/>
            <person name="Park B.S."/>
            <person name="van Deynze A."/>
            <person name="Ashrafi H."/>
            <person name="Hill T."/>
            <person name="Kim W.T."/>
            <person name="Pai H.S."/>
            <person name="Ahn H.K."/>
            <person name="Yeam I."/>
            <person name="Giovannoni J.J."/>
            <person name="Rose J.K."/>
            <person name="Sorensen I."/>
            <person name="Lee S.J."/>
            <person name="Kim R.W."/>
            <person name="Choi I.Y."/>
            <person name="Choi B.S."/>
            <person name="Lim J.S."/>
            <person name="Lee Y.H."/>
            <person name="Choi D."/>
        </authorList>
    </citation>
    <scope>NUCLEOTIDE SEQUENCE [LARGE SCALE GENOMIC DNA]</scope>
    <source>
        <strain evidence="3">cv. CM334</strain>
    </source>
</reference>
<gene>
    <name evidence="2" type="ORF">T459_34951</name>
</gene>